<dbReference type="GO" id="GO:0016491">
    <property type="term" value="F:oxidoreductase activity"/>
    <property type="evidence" value="ECO:0007669"/>
    <property type="project" value="InterPro"/>
</dbReference>
<keyword evidence="5" id="KW-1185">Reference proteome</keyword>
<dbReference type="STRING" id="83767.SAMN05660652_03659"/>
<dbReference type="AlphaFoldDB" id="A0A1G8LN74"/>
<dbReference type="PANTHER" id="PTHR43103">
    <property type="entry name" value="NUCLEOSIDE-DIPHOSPHATE-SUGAR EPIMERASE"/>
    <property type="match status" value="1"/>
</dbReference>
<dbReference type="InterPro" id="IPR050005">
    <property type="entry name" value="DenD"/>
</dbReference>
<dbReference type="InterPro" id="IPR036291">
    <property type="entry name" value="NAD(P)-bd_dom_sf"/>
</dbReference>
<dbReference type="Gene3D" id="3.90.25.10">
    <property type="entry name" value="UDP-galactose 4-epimerase, domain 1"/>
    <property type="match status" value="1"/>
</dbReference>
<evidence type="ECO:0000313" key="4">
    <source>
        <dbReference type="EMBL" id="SDI57114.1"/>
    </source>
</evidence>
<evidence type="ECO:0000256" key="1">
    <source>
        <dbReference type="ARBA" id="ARBA00022857"/>
    </source>
</evidence>
<dbReference type="NCBIfam" id="NF043036">
    <property type="entry name" value="ErythonDh"/>
    <property type="match status" value="1"/>
</dbReference>
<keyword evidence="1" id="KW-0521">NADP</keyword>
<evidence type="ECO:0000256" key="2">
    <source>
        <dbReference type="ARBA" id="ARBA00023277"/>
    </source>
</evidence>
<feature type="domain" description="NAD-dependent epimerase/dehydratase" evidence="3">
    <location>
        <begin position="3"/>
        <end position="180"/>
    </location>
</feature>
<dbReference type="EMBL" id="FNCY01000022">
    <property type="protein sequence ID" value="SDI57114.1"/>
    <property type="molecule type" value="Genomic_DNA"/>
</dbReference>
<dbReference type="Gene3D" id="3.40.50.720">
    <property type="entry name" value="NAD(P)-binding Rossmann-like Domain"/>
    <property type="match status" value="1"/>
</dbReference>
<keyword evidence="2" id="KW-0119">Carbohydrate metabolism</keyword>
<dbReference type="OrthoDB" id="9801056at2"/>
<name>A0A1G8LN74_9RHOO</name>
<dbReference type="InterPro" id="IPR001509">
    <property type="entry name" value="Epimerase_deHydtase"/>
</dbReference>
<evidence type="ECO:0000259" key="3">
    <source>
        <dbReference type="Pfam" id="PF01370"/>
    </source>
</evidence>
<dbReference type="PANTHER" id="PTHR43103:SF3">
    <property type="entry name" value="ADP-L-GLYCERO-D-MANNO-HEPTOSE-6-EPIMERASE"/>
    <property type="match status" value="1"/>
</dbReference>
<accession>A0A1G8LN74</accession>
<protein>
    <submittedName>
        <fullName evidence="4">Nucleoside-diphosphate-sugar epimerase</fullName>
    </submittedName>
</protein>
<organism evidence="4 5">
    <name type="scientific">Propionivibrio dicarboxylicus</name>
    <dbReference type="NCBI Taxonomy" id="83767"/>
    <lineage>
        <taxon>Bacteria</taxon>
        <taxon>Pseudomonadati</taxon>
        <taxon>Pseudomonadota</taxon>
        <taxon>Betaproteobacteria</taxon>
        <taxon>Rhodocyclales</taxon>
        <taxon>Rhodocyclaceae</taxon>
        <taxon>Propionivibrio</taxon>
    </lineage>
</organism>
<proteinExistence type="predicted"/>
<evidence type="ECO:0000313" key="5">
    <source>
        <dbReference type="Proteomes" id="UP000198607"/>
    </source>
</evidence>
<dbReference type="SUPFAM" id="SSF51735">
    <property type="entry name" value="NAD(P)-binding Rossmann-fold domains"/>
    <property type="match status" value="1"/>
</dbReference>
<dbReference type="Proteomes" id="UP000198607">
    <property type="component" value="Unassembled WGS sequence"/>
</dbReference>
<dbReference type="Pfam" id="PF01370">
    <property type="entry name" value="Epimerase"/>
    <property type="match status" value="1"/>
</dbReference>
<sequence length="324" mass="34852">MKVLITGGGGFLGGRLAQALLKRGTLADANGVQREIKEITLLDITFPAQDDPRLKYVCGDLTDAALLSTLIGPETSSVFHLASIVSGGAEADFELGMRVNLDGTRAVMEACRKQARVPRFIFSSSVAAFGHGFPPVVDDNVVALPLNSYGAQKVCCEYLINDYSRRGFLDGRVLRLPTISVRPGKPNLAKSSYASGIIREPLNGVPARCPVTRDTGIWILSPGKVIDAMIHAHDLPASAWGVNRVLNLCGTTATAGEMVDALRRIAGDNVANLIEWAPDEDIQAFIDSLPVRFKTNRALMMGFVADKDVETIIRDYIADQGISV</sequence>
<gene>
    <name evidence="4" type="ORF">SAMN05660652_03659</name>
</gene>
<reference evidence="4 5" key="1">
    <citation type="submission" date="2016-10" db="EMBL/GenBank/DDBJ databases">
        <authorList>
            <person name="de Groot N.N."/>
        </authorList>
    </citation>
    <scope>NUCLEOTIDE SEQUENCE [LARGE SCALE GENOMIC DNA]</scope>
    <source>
        <strain evidence="4 5">DSM 5885</strain>
    </source>
</reference>
<dbReference type="RefSeq" id="WP_091939844.1">
    <property type="nucleotide sequence ID" value="NZ_FNCY01000022.1"/>
</dbReference>